<feature type="domain" description="HTH cro/C1-type" evidence="1">
    <location>
        <begin position="27"/>
        <end position="70"/>
    </location>
</feature>
<keyword evidence="3" id="KW-1185">Reference proteome</keyword>
<reference evidence="2 3" key="2">
    <citation type="submission" date="2020-08" db="EMBL/GenBank/DDBJ databases">
        <title>Listeria ohnekaius sp. nov. and Listeria portnoyii sp. nov. isolated from non-agricultural and natural environments.</title>
        <authorList>
            <person name="Weller D."/>
            <person name="Belias A.M."/>
            <person name="Liao J."/>
            <person name="Guo S."/>
            <person name="Orsi R.H."/>
            <person name="Wiedmann M."/>
        </authorList>
    </citation>
    <scope>NUCLEOTIDE SEQUENCE [LARGE SCALE GENOMIC DNA]</scope>
    <source>
        <strain evidence="2 3">FSL W9-0585</strain>
    </source>
</reference>
<protein>
    <submittedName>
        <fullName evidence="2">Helix-turn-helix transcriptional regulator</fullName>
    </submittedName>
</protein>
<reference evidence="2 3" key="1">
    <citation type="submission" date="2020-05" db="EMBL/GenBank/DDBJ databases">
        <authorList>
            <person name="Carlin C.R."/>
        </authorList>
    </citation>
    <scope>NUCLEOTIDE SEQUENCE [LARGE SCALE GENOMIC DNA]</scope>
    <source>
        <strain evidence="2 3">FSL W9-0585</strain>
    </source>
</reference>
<dbReference type="EMBL" id="JABJVM010000004">
    <property type="protein sequence ID" value="MBA3925713.1"/>
    <property type="molecule type" value="Genomic_DNA"/>
</dbReference>
<dbReference type="Proteomes" id="UP000548787">
    <property type="component" value="Unassembled WGS sequence"/>
</dbReference>
<dbReference type="GO" id="GO:0003677">
    <property type="term" value="F:DNA binding"/>
    <property type="evidence" value="ECO:0007669"/>
    <property type="project" value="InterPro"/>
</dbReference>
<dbReference type="SUPFAM" id="SSF47413">
    <property type="entry name" value="lambda repressor-like DNA-binding domains"/>
    <property type="match status" value="1"/>
</dbReference>
<accession>A0A7W1YFL7</accession>
<evidence type="ECO:0000313" key="3">
    <source>
        <dbReference type="Proteomes" id="UP000548787"/>
    </source>
</evidence>
<evidence type="ECO:0000313" key="2">
    <source>
        <dbReference type="EMBL" id="MBA3925713.1"/>
    </source>
</evidence>
<comment type="caution">
    <text evidence="2">The sequence shown here is derived from an EMBL/GenBank/DDBJ whole genome shotgun (WGS) entry which is preliminary data.</text>
</comment>
<name>A0A7W1YFL7_9LIST</name>
<dbReference type="CDD" id="cd00093">
    <property type="entry name" value="HTH_XRE"/>
    <property type="match status" value="1"/>
</dbReference>
<dbReference type="InterPro" id="IPR010982">
    <property type="entry name" value="Lambda_DNA-bd_dom_sf"/>
</dbReference>
<dbReference type="InterPro" id="IPR001387">
    <property type="entry name" value="Cro/C1-type_HTH"/>
</dbReference>
<dbReference type="AlphaFoldDB" id="A0A7W1YFL7"/>
<dbReference type="SMART" id="SM00530">
    <property type="entry name" value="HTH_XRE"/>
    <property type="match status" value="1"/>
</dbReference>
<dbReference type="Pfam" id="PF01381">
    <property type="entry name" value="HTH_3"/>
    <property type="match status" value="1"/>
</dbReference>
<dbReference type="Gene3D" id="1.10.260.40">
    <property type="entry name" value="lambda repressor-like DNA-binding domains"/>
    <property type="match status" value="1"/>
</dbReference>
<proteinExistence type="predicted"/>
<sequence>MEAKQTFSAKYNVPEIEKIKVELIVEIIKLRKQAKLSQKELAEKCGMKQPQLARIEDLDGNPTIETLLRVLVVVHKKLVVA</sequence>
<evidence type="ECO:0000259" key="1">
    <source>
        <dbReference type="PROSITE" id="PS50943"/>
    </source>
</evidence>
<dbReference type="RefSeq" id="WP_181675935.1">
    <property type="nucleotide sequence ID" value="NZ_JABJVM010000004.1"/>
</dbReference>
<dbReference type="PROSITE" id="PS50943">
    <property type="entry name" value="HTH_CROC1"/>
    <property type="match status" value="1"/>
</dbReference>
<organism evidence="2 3">
    <name type="scientific">Listeria rustica</name>
    <dbReference type="NCBI Taxonomy" id="2713503"/>
    <lineage>
        <taxon>Bacteria</taxon>
        <taxon>Bacillati</taxon>
        <taxon>Bacillota</taxon>
        <taxon>Bacilli</taxon>
        <taxon>Bacillales</taxon>
        <taxon>Listeriaceae</taxon>
        <taxon>Listeria</taxon>
    </lineage>
</organism>
<gene>
    <name evidence="2" type="ORF">HPK16_05085</name>
</gene>